<dbReference type="eggNOG" id="COG1309">
    <property type="taxonomic scope" value="Bacteria"/>
</dbReference>
<dbReference type="Proteomes" id="UP000011666">
    <property type="component" value="Unassembled WGS sequence"/>
</dbReference>
<evidence type="ECO:0008006" key="3">
    <source>
        <dbReference type="Google" id="ProtNLM"/>
    </source>
</evidence>
<name>M0QFR3_9ACTN</name>
<dbReference type="EMBL" id="BANX01000007">
    <property type="protein sequence ID" value="GAC67299.1"/>
    <property type="molecule type" value="Genomic_DNA"/>
</dbReference>
<proteinExistence type="predicted"/>
<gene>
    <name evidence="1" type="ORF">GS4_07_00480</name>
</gene>
<dbReference type="Gene3D" id="1.10.357.10">
    <property type="entry name" value="Tetracycline Repressor, domain 2"/>
    <property type="match status" value="1"/>
</dbReference>
<dbReference type="RefSeq" id="WP_007618326.1">
    <property type="nucleotide sequence ID" value="NZ_BANX01000007.1"/>
</dbReference>
<dbReference type="STRING" id="1223545.GS4_07_00480"/>
<evidence type="ECO:0000313" key="1">
    <source>
        <dbReference type="EMBL" id="GAC67299.1"/>
    </source>
</evidence>
<reference evidence="1 2" key="1">
    <citation type="submission" date="2013-01" db="EMBL/GenBank/DDBJ databases">
        <title>Whole genome shotgun sequence of Gordonia soli NBRC 108243.</title>
        <authorList>
            <person name="Isaki-Nakamura S."/>
            <person name="Hosoyama A."/>
            <person name="Tsuchikane K."/>
            <person name="Ando Y."/>
            <person name="Baba S."/>
            <person name="Ohji S."/>
            <person name="Hamada M."/>
            <person name="Tamura T."/>
            <person name="Yamazoe A."/>
            <person name="Yamazaki S."/>
            <person name="Fujita N."/>
        </authorList>
    </citation>
    <scope>NUCLEOTIDE SEQUENCE [LARGE SCALE GENOMIC DNA]</scope>
    <source>
        <strain evidence="1 2">NBRC 108243</strain>
    </source>
</reference>
<accession>M0QFR3</accession>
<evidence type="ECO:0000313" key="2">
    <source>
        <dbReference type="Proteomes" id="UP000011666"/>
    </source>
</evidence>
<dbReference type="InterPro" id="IPR036271">
    <property type="entry name" value="Tet_transcr_reg_TetR-rel_C_sf"/>
</dbReference>
<dbReference type="AlphaFoldDB" id="M0QFR3"/>
<protein>
    <recommendedName>
        <fullName evidence="3">TetR family transcriptional regulator</fullName>
    </recommendedName>
</protein>
<keyword evidence="2" id="KW-1185">Reference proteome</keyword>
<organism evidence="1 2">
    <name type="scientific">Gordonia soli NBRC 108243</name>
    <dbReference type="NCBI Taxonomy" id="1223545"/>
    <lineage>
        <taxon>Bacteria</taxon>
        <taxon>Bacillati</taxon>
        <taxon>Actinomycetota</taxon>
        <taxon>Actinomycetes</taxon>
        <taxon>Mycobacteriales</taxon>
        <taxon>Gordoniaceae</taxon>
        <taxon>Gordonia</taxon>
    </lineage>
</organism>
<dbReference type="SUPFAM" id="SSF48498">
    <property type="entry name" value="Tetracyclin repressor-like, C-terminal domain"/>
    <property type="match status" value="1"/>
</dbReference>
<comment type="caution">
    <text evidence="1">The sequence shown here is derived from an EMBL/GenBank/DDBJ whole genome shotgun (WGS) entry which is preliminary data.</text>
</comment>
<sequence>MTFAAVAKSLDVTQAALYKHVSGVDELRQMIAEAIFVGWDIPGCTPDAPPLPDYLLAFGRSIRELAHRHPGITPYLTRRDDTTPTMVAKIAGHHVEVASAYDLPPDTAAWLLSTIAFHCVALGDTIYASYGQSVLPQSARDAAPPADDVESEFIWGLRALVLGALQVCGVDAVVDGSWRR</sequence>